<dbReference type="InterPro" id="IPR038904">
    <property type="entry name" value="BRAT1"/>
</dbReference>
<dbReference type="Proteomes" id="UP000001070">
    <property type="component" value="Unassembled WGS sequence"/>
</dbReference>
<dbReference type="PANTHER" id="PTHR21331:SF2">
    <property type="entry name" value="BRCA1-ASSOCIATED ATM ACTIVATOR 1"/>
    <property type="match status" value="1"/>
</dbReference>
<dbReference type="AlphaFoldDB" id="B4JFJ2"/>
<organism evidence="5">
    <name type="scientific">Drosophila grimshawi</name>
    <name type="common">Hawaiian fruit fly</name>
    <name type="synonym">Idiomyia grimshawi</name>
    <dbReference type="NCBI Taxonomy" id="7222"/>
    <lineage>
        <taxon>Eukaryota</taxon>
        <taxon>Metazoa</taxon>
        <taxon>Ecdysozoa</taxon>
        <taxon>Arthropoda</taxon>
        <taxon>Hexapoda</taxon>
        <taxon>Insecta</taxon>
        <taxon>Pterygota</taxon>
        <taxon>Neoptera</taxon>
        <taxon>Endopterygota</taxon>
        <taxon>Diptera</taxon>
        <taxon>Brachycera</taxon>
        <taxon>Muscomorpha</taxon>
        <taxon>Ephydroidea</taxon>
        <taxon>Drosophilidae</taxon>
        <taxon>Drosophila</taxon>
        <taxon>Hawaiian Drosophila</taxon>
    </lineage>
</organism>
<dbReference type="PhylomeDB" id="B4JFJ2"/>
<dbReference type="GO" id="GO:0006974">
    <property type="term" value="P:DNA damage response"/>
    <property type="evidence" value="ECO:0007669"/>
    <property type="project" value="InterPro"/>
</dbReference>
<gene>
    <name evidence="4" type="primary">Dgri\GH19330</name>
    <name evidence="4" type="ORF">Dgri_GH19330</name>
</gene>
<dbReference type="EMBL" id="CH916369">
    <property type="protein sequence ID" value="EDV93473.1"/>
    <property type="molecule type" value="Genomic_DNA"/>
</dbReference>
<dbReference type="InParanoid" id="B4JFJ2"/>
<protein>
    <submittedName>
        <fullName evidence="4">GH19330</fullName>
    </submittedName>
</protein>
<keyword evidence="5" id="KW-1185">Reference proteome</keyword>
<dbReference type="OMA" id="PIHDNLY"/>
<dbReference type="FunCoup" id="B4JFJ2">
    <property type="interactions" value="658"/>
</dbReference>
<dbReference type="InterPro" id="IPR011989">
    <property type="entry name" value="ARM-like"/>
</dbReference>
<keyword evidence="2" id="KW-0963">Cytoplasm</keyword>
<evidence type="ECO:0000256" key="2">
    <source>
        <dbReference type="ARBA" id="ARBA00022490"/>
    </source>
</evidence>
<dbReference type="HOGENOM" id="CLU_301933_0_0_1"/>
<dbReference type="STRING" id="7222.B4JFJ2"/>
<dbReference type="SUPFAM" id="SSF48371">
    <property type="entry name" value="ARM repeat"/>
    <property type="match status" value="1"/>
</dbReference>
<dbReference type="eggNOG" id="ENOG502QV7P">
    <property type="taxonomic scope" value="Eukaryota"/>
</dbReference>
<dbReference type="KEGG" id="dgr:6563860"/>
<evidence type="ECO:0000256" key="3">
    <source>
        <dbReference type="ARBA" id="ARBA00061308"/>
    </source>
</evidence>
<dbReference type="GO" id="GO:0160234">
    <property type="term" value="P:integrator complex assembly"/>
    <property type="evidence" value="ECO:0007669"/>
    <property type="project" value="EnsemblMetazoa"/>
</dbReference>
<dbReference type="GO" id="GO:0005829">
    <property type="term" value="C:cytosol"/>
    <property type="evidence" value="ECO:0007669"/>
    <property type="project" value="EnsemblMetazoa"/>
</dbReference>
<accession>B4JFJ2</accession>
<proteinExistence type="inferred from homology"/>
<dbReference type="OrthoDB" id="10057956at2759"/>
<dbReference type="InterPro" id="IPR016024">
    <property type="entry name" value="ARM-type_fold"/>
</dbReference>
<dbReference type="GO" id="GO:0005634">
    <property type="term" value="C:nucleus"/>
    <property type="evidence" value="ECO:0007669"/>
    <property type="project" value="TreeGrafter"/>
</dbReference>
<reference evidence="4 5" key="1">
    <citation type="journal article" date="2007" name="Nature">
        <title>Evolution of genes and genomes on the Drosophila phylogeny.</title>
        <authorList>
            <consortium name="Drosophila 12 Genomes Consortium"/>
            <person name="Clark A.G."/>
            <person name="Eisen M.B."/>
            <person name="Smith D.R."/>
            <person name="Bergman C.M."/>
            <person name="Oliver B."/>
            <person name="Markow T.A."/>
            <person name="Kaufman T.C."/>
            <person name="Kellis M."/>
            <person name="Gelbart W."/>
            <person name="Iyer V.N."/>
            <person name="Pollard D.A."/>
            <person name="Sackton T.B."/>
            <person name="Larracuente A.M."/>
            <person name="Singh N.D."/>
            <person name="Abad J.P."/>
            <person name="Abt D.N."/>
            <person name="Adryan B."/>
            <person name="Aguade M."/>
            <person name="Akashi H."/>
            <person name="Anderson W.W."/>
            <person name="Aquadro C.F."/>
            <person name="Ardell D.H."/>
            <person name="Arguello R."/>
            <person name="Artieri C.G."/>
            <person name="Barbash D.A."/>
            <person name="Barker D."/>
            <person name="Barsanti P."/>
            <person name="Batterham P."/>
            <person name="Batzoglou S."/>
            <person name="Begun D."/>
            <person name="Bhutkar A."/>
            <person name="Blanco E."/>
            <person name="Bosak S.A."/>
            <person name="Bradley R.K."/>
            <person name="Brand A.D."/>
            <person name="Brent M.R."/>
            <person name="Brooks A.N."/>
            <person name="Brown R.H."/>
            <person name="Butlin R.K."/>
            <person name="Caggese C."/>
            <person name="Calvi B.R."/>
            <person name="Bernardo de Carvalho A."/>
            <person name="Caspi A."/>
            <person name="Castrezana S."/>
            <person name="Celniker S.E."/>
            <person name="Chang J.L."/>
            <person name="Chapple C."/>
            <person name="Chatterji S."/>
            <person name="Chinwalla A."/>
            <person name="Civetta A."/>
            <person name="Clifton S.W."/>
            <person name="Comeron J.M."/>
            <person name="Costello J.C."/>
            <person name="Coyne J.A."/>
            <person name="Daub J."/>
            <person name="David R.G."/>
            <person name="Delcher A.L."/>
            <person name="Delehaunty K."/>
            <person name="Do C.B."/>
            <person name="Ebling H."/>
            <person name="Edwards K."/>
            <person name="Eickbush T."/>
            <person name="Evans J.D."/>
            <person name="Filipski A."/>
            <person name="Findeiss S."/>
            <person name="Freyhult E."/>
            <person name="Fulton L."/>
            <person name="Fulton R."/>
            <person name="Garcia A.C."/>
            <person name="Gardiner A."/>
            <person name="Garfield D.A."/>
            <person name="Garvin B.E."/>
            <person name="Gibson G."/>
            <person name="Gilbert D."/>
            <person name="Gnerre S."/>
            <person name="Godfrey J."/>
            <person name="Good R."/>
            <person name="Gotea V."/>
            <person name="Gravely B."/>
            <person name="Greenberg A.J."/>
            <person name="Griffiths-Jones S."/>
            <person name="Gross S."/>
            <person name="Guigo R."/>
            <person name="Gustafson E.A."/>
            <person name="Haerty W."/>
            <person name="Hahn M.W."/>
            <person name="Halligan D.L."/>
            <person name="Halpern A.L."/>
            <person name="Halter G.M."/>
            <person name="Han M.V."/>
            <person name="Heger A."/>
            <person name="Hillier L."/>
            <person name="Hinrichs A.S."/>
            <person name="Holmes I."/>
            <person name="Hoskins R.A."/>
            <person name="Hubisz M.J."/>
            <person name="Hultmark D."/>
            <person name="Huntley M.A."/>
            <person name="Jaffe D.B."/>
            <person name="Jagadeeshan S."/>
            <person name="Jeck W.R."/>
            <person name="Johnson J."/>
            <person name="Jones C.D."/>
            <person name="Jordan W.C."/>
            <person name="Karpen G.H."/>
            <person name="Kataoka E."/>
            <person name="Keightley P.D."/>
            <person name="Kheradpour P."/>
            <person name="Kirkness E.F."/>
            <person name="Koerich L.B."/>
            <person name="Kristiansen K."/>
            <person name="Kudrna D."/>
            <person name="Kulathinal R.J."/>
            <person name="Kumar S."/>
            <person name="Kwok R."/>
            <person name="Lander E."/>
            <person name="Langley C.H."/>
            <person name="Lapoint R."/>
            <person name="Lazzaro B.P."/>
            <person name="Lee S.J."/>
            <person name="Levesque L."/>
            <person name="Li R."/>
            <person name="Lin C.F."/>
            <person name="Lin M.F."/>
            <person name="Lindblad-Toh K."/>
            <person name="Llopart A."/>
            <person name="Long M."/>
            <person name="Low L."/>
            <person name="Lozovsky E."/>
            <person name="Lu J."/>
            <person name="Luo M."/>
            <person name="Machado C.A."/>
            <person name="Makalowski W."/>
            <person name="Marzo M."/>
            <person name="Matsuda M."/>
            <person name="Matzkin L."/>
            <person name="McAllister B."/>
            <person name="McBride C.S."/>
            <person name="McKernan B."/>
            <person name="McKernan K."/>
            <person name="Mendez-Lago M."/>
            <person name="Minx P."/>
            <person name="Mollenhauer M.U."/>
            <person name="Montooth K."/>
            <person name="Mount S.M."/>
            <person name="Mu X."/>
            <person name="Myers E."/>
            <person name="Negre B."/>
            <person name="Newfeld S."/>
            <person name="Nielsen R."/>
            <person name="Noor M.A."/>
            <person name="O'Grady P."/>
            <person name="Pachter L."/>
            <person name="Papaceit M."/>
            <person name="Parisi M.J."/>
            <person name="Parisi M."/>
            <person name="Parts L."/>
            <person name="Pedersen J.S."/>
            <person name="Pesole G."/>
            <person name="Phillippy A.M."/>
            <person name="Ponting C.P."/>
            <person name="Pop M."/>
            <person name="Porcelli D."/>
            <person name="Powell J.R."/>
            <person name="Prohaska S."/>
            <person name="Pruitt K."/>
            <person name="Puig M."/>
            <person name="Quesneville H."/>
            <person name="Ram K.R."/>
            <person name="Rand D."/>
            <person name="Rasmussen M.D."/>
            <person name="Reed L.K."/>
            <person name="Reenan R."/>
            <person name="Reily A."/>
            <person name="Remington K.A."/>
            <person name="Rieger T.T."/>
            <person name="Ritchie M.G."/>
            <person name="Robin C."/>
            <person name="Rogers Y.H."/>
            <person name="Rohde C."/>
            <person name="Rozas J."/>
            <person name="Rubenfield M.J."/>
            <person name="Ruiz A."/>
            <person name="Russo S."/>
            <person name="Salzberg S.L."/>
            <person name="Sanchez-Gracia A."/>
            <person name="Saranga D.J."/>
            <person name="Sato H."/>
            <person name="Schaeffer S.W."/>
            <person name="Schatz M.C."/>
            <person name="Schlenke T."/>
            <person name="Schwartz R."/>
            <person name="Segarra C."/>
            <person name="Singh R.S."/>
            <person name="Sirot L."/>
            <person name="Sirota M."/>
            <person name="Sisneros N.B."/>
            <person name="Smith C.D."/>
            <person name="Smith T.F."/>
            <person name="Spieth J."/>
            <person name="Stage D.E."/>
            <person name="Stark A."/>
            <person name="Stephan W."/>
            <person name="Strausberg R.L."/>
            <person name="Strempel S."/>
            <person name="Sturgill D."/>
            <person name="Sutton G."/>
            <person name="Sutton G.G."/>
            <person name="Tao W."/>
            <person name="Teichmann S."/>
            <person name="Tobari Y.N."/>
            <person name="Tomimura Y."/>
            <person name="Tsolas J.M."/>
            <person name="Valente V.L."/>
            <person name="Venter E."/>
            <person name="Venter J.C."/>
            <person name="Vicario S."/>
            <person name="Vieira F.G."/>
            <person name="Vilella A.J."/>
            <person name="Villasante A."/>
            <person name="Walenz B."/>
            <person name="Wang J."/>
            <person name="Wasserman M."/>
            <person name="Watts T."/>
            <person name="Wilson D."/>
            <person name="Wilson R.K."/>
            <person name="Wing R.A."/>
            <person name="Wolfner M.F."/>
            <person name="Wong A."/>
            <person name="Wong G.K."/>
            <person name="Wu C.I."/>
            <person name="Wu G."/>
            <person name="Yamamoto D."/>
            <person name="Yang H.P."/>
            <person name="Yang S.P."/>
            <person name="Yorke J.A."/>
            <person name="Yoshida K."/>
            <person name="Zdobnov E."/>
            <person name="Zhang P."/>
            <person name="Zhang Y."/>
            <person name="Zimin A.V."/>
            <person name="Baldwin J."/>
            <person name="Abdouelleil A."/>
            <person name="Abdulkadir J."/>
            <person name="Abebe A."/>
            <person name="Abera B."/>
            <person name="Abreu J."/>
            <person name="Acer S.C."/>
            <person name="Aftuck L."/>
            <person name="Alexander A."/>
            <person name="An P."/>
            <person name="Anderson E."/>
            <person name="Anderson S."/>
            <person name="Arachi H."/>
            <person name="Azer M."/>
            <person name="Bachantsang P."/>
            <person name="Barry A."/>
            <person name="Bayul T."/>
            <person name="Berlin A."/>
            <person name="Bessette D."/>
            <person name="Bloom T."/>
            <person name="Blye J."/>
            <person name="Boguslavskiy L."/>
            <person name="Bonnet C."/>
            <person name="Boukhgalter B."/>
            <person name="Bourzgui I."/>
            <person name="Brown A."/>
            <person name="Cahill P."/>
            <person name="Channer S."/>
            <person name="Cheshatsang Y."/>
            <person name="Chuda L."/>
            <person name="Citroen M."/>
            <person name="Collymore A."/>
            <person name="Cooke P."/>
            <person name="Costello M."/>
            <person name="D'Aco K."/>
            <person name="Daza R."/>
            <person name="De Haan G."/>
            <person name="DeGray S."/>
            <person name="DeMaso C."/>
            <person name="Dhargay N."/>
            <person name="Dooley K."/>
            <person name="Dooley E."/>
            <person name="Doricent M."/>
            <person name="Dorje P."/>
            <person name="Dorjee K."/>
            <person name="Dupes A."/>
            <person name="Elong R."/>
            <person name="Falk J."/>
            <person name="Farina A."/>
            <person name="Faro S."/>
            <person name="Ferguson D."/>
            <person name="Fisher S."/>
            <person name="Foley C.D."/>
            <person name="Franke A."/>
            <person name="Friedrich D."/>
            <person name="Gadbois L."/>
            <person name="Gearin G."/>
            <person name="Gearin C.R."/>
            <person name="Giannoukos G."/>
            <person name="Goode T."/>
            <person name="Graham J."/>
            <person name="Grandbois E."/>
            <person name="Grewal S."/>
            <person name="Gyaltsen K."/>
            <person name="Hafez N."/>
            <person name="Hagos B."/>
            <person name="Hall J."/>
            <person name="Henson C."/>
            <person name="Hollinger A."/>
            <person name="Honan T."/>
            <person name="Huard M.D."/>
            <person name="Hughes L."/>
            <person name="Hurhula B."/>
            <person name="Husby M.E."/>
            <person name="Kamat A."/>
            <person name="Kanga B."/>
            <person name="Kashin S."/>
            <person name="Khazanovich D."/>
            <person name="Kisner P."/>
            <person name="Lance K."/>
            <person name="Lara M."/>
            <person name="Lee W."/>
            <person name="Lennon N."/>
            <person name="Letendre F."/>
            <person name="LeVine R."/>
            <person name="Lipovsky A."/>
            <person name="Liu X."/>
            <person name="Liu J."/>
            <person name="Liu S."/>
            <person name="Lokyitsang T."/>
            <person name="Lokyitsang Y."/>
            <person name="Lubonja R."/>
            <person name="Lui A."/>
            <person name="MacDonald P."/>
            <person name="Magnisalis V."/>
            <person name="Maru K."/>
            <person name="Matthews C."/>
            <person name="McCusker W."/>
            <person name="McDonough S."/>
            <person name="Mehta T."/>
            <person name="Meldrim J."/>
            <person name="Meneus L."/>
            <person name="Mihai O."/>
            <person name="Mihalev A."/>
            <person name="Mihova T."/>
            <person name="Mittelman R."/>
            <person name="Mlenga V."/>
            <person name="Montmayeur A."/>
            <person name="Mulrain L."/>
            <person name="Navidi A."/>
            <person name="Naylor J."/>
            <person name="Negash T."/>
            <person name="Nguyen T."/>
            <person name="Nguyen N."/>
            <person name="Nicol R."/>
            <person name="Norbu C."/>
            <person name="Norbu N."/>
            <person name="Novod N."/>
            <person name="O'Neill B."/>
            <person name="Osman S."/>
            <person name="Markiewicz E."/>
            <person name="Oyono O.L."/>
            <person name="Patti C."/>
            <person name="Phunkhang P."/>
            <person name="Pierre F."/>
            <person name="Priest M."/>
            <person name="Raghuraman S."/>
            <person name="Rege F."/>
            <person name="Reyes R."/>
            <person name="Rise C."/>
            <person name="Rogov P."/>
            <person name="Ross K."/>
            <person name="Ryan E."/>
            <person name="Settipalli S."/>
            <person name="Shea T."/>
            <person name="Sherpa N."/>
            <person name="Shi L."/>
            <person name="Shih D."/>
            <person name="Sparrow T."/>
            <person name="Spaulding J."/>
            <person name="Stalker J."/>
            <person name="Stange-Thomann N."/>
            <person name="Stavropoulos S."/>
            <person name="Stone C."/>
            <person name="Strader C."/>
            <person name="Tesfaye S."/>
            <person name="Thomson T."/>
            <person name="Thoulutsang Y."/>
            <person name="Thoulutsang D."/>
            <person name="Topham K."/>
            <person name="Topping I."/>
            <person name="Tsamla T."/>
            <person name="Vassiliev H."/>
            <person name="Vo A."/>
            <person name="Wangchuk T."/>
            <person name="Wangdi T."/>
            <person name="Weiand M."/>
            <person name="Wilkinson J."/>
            <person name="Wilson A."/>
            <person name="Yadav S."/>
            <person name="Young G."/>
            <person name="Yu Q."/>
            <person name="Zembek L."/>
            <person name="Zhong D."/>
            <person name="Zimmer A."/>
            <person name="Zwirko Z."/>
            <person name="Jaffe D.B."/>
            <person name="Alvarez P."/>
            <person name="Brockman W."/>
            <person name="Butler J."/>
            <person name="Chin C."/>
            <person name="Gnerre S."/>
            <person name="Grabherr M."/>
            <person name="Kleber M."/>
            <person name="Mauceli E."/>
            <person name="MacCallum I."/>
        </authorList>
    </citation>
    <scope>NUCLEOTIDE SEQUENCE [LARGE SCALE GENOMIC DNA]</scope>
    <source>
        <strain evidence="5">Tucson 15287-2541.00</strain>
    </source>
</reference>
<comment type="similarity">
    <text evidence="3">Belongs to the BRAT1 family.</text>
</comment>
<name>B4JFJ2_DROGR</name>
<dbReference type="PANTHER" id="PTHR21331">
    <property type="entry name" value="BRCA1-ASSOCIATED ATM ACTIVATOR 1"/>
    <property type="match status" value="1"/>
</dbReference>
<sequence>MQKQEEVTIRLKKIFDIFLNGNFTTTDNVYFEKLISHLQSKENALLLQMPFVIDWVDKCLTLISADFHRVHPKVISFMLNLISFMTSNEWMVLRLRELDIMHRVVFFMQAQERNFSPSIKLSGIRVMKAVTKYSMGLAFLRMQRTWTLLIHYSNNEHTLYVVREARQLLYEMLYKFCDKMQDEAVTLEILAEIMKPIHDNVYKPDYINNENASGGGGGEGNEEERIHVSVDDHELLHKISATIDLLCYILQQTLVSEERTKIVSLLREHHDLEFNIWKLVEMTHNTYFTEKMLNTLCSYHFAVVVHEKILNPNCAEPPENFTEFGLSFFNLMKFCIQRYDAINFVKMAELHHILWKKLGTRAPKEIIILDERVAFENQLICFHMAPLLFSMKFAMKMADDSESELFDTYVKKLLEMSCEQTLRLCYSLRDSFITPEGYTNYNLFTPELARKCVHSILSLEHILDREQAVTVCQALLYALREVVALNNINMPTDPEDCHGPTTSNNYVDIYPRGSEAIIKDPKVMHSVMVGLRTLIERFKITWKESVETIGLVNCLAFVLENCNMDVPCTVQALKLVQLSVEHFLSPNMALLVDNLQGSALVCLGPIIVKRMHDIAWEVRDSALELTTSIACISRIKFPAFQQFLIDVKIPPIIYEMAKHDSEPYVRASAYKCLSKMVPINALWENGLSQLDLVDHLLYVLYRENEDIVRSEAILTLSLIYDHRKIPTKYKNTLFSTLNYCVVGDHHWEVKVNALCFWRMEFSRQLNNQGMLDGVFPSVTFSKEHKKIVTLTEREIKLRVAKVLTEVQKYGYYGIILHCLREEYAIEVLKIIINGIKVMNEKLNEYDFQIILSDIESLTTSVNSIDNSLPFTPDQPMSVEPDEDEASSIINAEQADDVIESILNAQDVQLLEKTFQSQMQINCAETQKRHIDEFYYKQFAVSVREWRDEIAKFDLDKLLKQQEEWFDSNDNLVCLLDDILNVIRRNDDMTSDCY</sequence>
<dbReference type="GO" id="GO:0008283">
    <property type="term" value="P:cell population proliferation"/>
    <property type="evidence" value="ECO:0007669"/>
    <property type="project" value="InterPro"/>
</dbReference>
<dbReference type="Gene3D" id="1.25.10.10">
    <property type="entry name" value="Leucine-rich Repeat Variant"/>
    <property type="match status" value="1"/>
</dbReference>
<evidence type="ECO:0000256" key="1">
    <source>
        <dbReference type="ARBA" id="ARBA00004496"/>
    </source>
</evidence>
<comment type="subcellular location">
    <subcellularLocation>
        <location evidence="1">Cytoplasm</location>
    </subcellularLocation>
</comment>
<evidence type="ECO:0000313" key="4">
    <source>
        <dbReference type="EMBL" id="EDV93473.1"/>
    </source>
</evidence>
<evidence type="ECO:0000313" key="5">
    <source>
        <dbReference type="Proteomes" id="UP000001070"/>
    </source>
</evidence>